<keyword evidence="3 10" id="KW-0808">Transferase</keyword>
<protein>
    <recommendedName>
        <fullName evidence="10">Glycerol-3-phosphate acyltransferase</fullName>
    </recommendedName>
    <alternativeName>
        <fullName evidence="10">Acyl-PO4 G3P acyltransferase</fullName>
    </alternativeName>
    <alternativeName>
        <fullName evidence="10">Acyl-phosphate--glycerol-3-phosphate acyltransferase</fullName>
    </alternativeName>
    <alternativeName>
        <fullName evidence="10">G3P acyltransferase</fullName>
        <shortName evidence="10">GPAT</shortName>
        <ecNumber evidence="10">2.3.1.275</ecNumber>
    </alternativeName>
    <alternativeName>
        <fullName evidence="10">Lysophosphatidic acid synthase</fullName>
        <shortName evidence="10">LPA synthase</shortName>
    </alternativeName>
</protein>
<evidence type="ECO:0000256" key="1">
    <source>
        <dbReference type="ARBA" id="ARBA00022475"/>
    </source>
</evidence>
<feature type="transmembrane region" description="Helical" evidence="10">
    <location>
        <begin position="89"/>
        <end position="109"/>
    </location>
</feature>
<dbReference type="STRING" id="1244531.CIG2463D_0259"/>
<feature type="transmembrane region" description="Helical" evidence="10">
    <location>
        <begin position="60"/>
        <end position="83"/>
    </location>
</feature>
<accession>A0A076F778</accession>
<keyword evidence="9 10" id="KW-1208">Phospholipid metabolism</keyword>
<keyword evidence="8 10" id="KW-0594">Phospholipid biosynthesis</keyword>
<evidence type="ECO:0000256" key="4">
    <source>
        <dbReference type="ARBA" id="ARBA00022692"/>
    </source>
</evidence>
<evidence type="ECO:0000313" key="12">
    <source>
        <dbReference type="Proteomes" id="UP000028486"/>
    </source>
</evidence>
<keyword evidence="12" id="KW-1185">Reference proteome</keyword>
<evidence type="ECO:0000256" key="2">
    <source>
        <dbReference type="ARBA" id="ARBA00022516"/>
    </source>
</evidence>
<comment type="subcellular location">
    <subcellularLocation>
        <location evidence="10">Cell membrane</location>
        <topology evidence="10">Multi-pass membrane protein</topology>
    </subcellularLocation>
</comment>
<dbReference type="EC" id="2.3.1.275" evidence="10"/>
<dbReference type="NCBIfam" id="TIGR00023">
    <property type="entry name" value="glycerol-3-phosphate 1-O-acyltransferase PlsY"/>
    <property type="match status" value="1"/>
</dbReference>
<dbReference type="eggNOG" id="COG0344">
    <property type="taxonomic scope" value="Bacteria"/>
</dbReference>
<feature type="transmembrane region" description="Helical" evidence="10">
    <location>
        <begin position="121"/>
        <end position="140"/>
    </location>
</feature>
<dbReference type="HAMAP" id="MF_01043">
    <property type="entry name" value="PlsY"/>
    <property type="match status" value="1"/>
</dbReference>
<dbReference type="GO" id="GO:0043772">
    <property type="term" value="F:acyl-phosphate glycerol-3-phosphate acyltransferase activity"/>
    <property type="evidence" value="ECO:0007669"/>
    <property type="project" value="UniProtKB-UniRule"/>
</dbReference>
<evidence type="ECO:0000256" key="9">
    <source>
        <dbReference type="ARBA" id="ARBA00023264"/>
    </source>
</evidence>
<evidence type="ECO:0000256" key="7">
    <source>
        <dbReference type="ARBA" id="ARBA00023136"/>
    </source>
</evidence>
<name>A0A076F778_9BACT</name>
<dbReference type="PANTHER" id="PTHR30309:SF0">
    <property type="entry name" value="GLYCEROL-3-PHOSPHATE ACYLTRANSFERASE-RELATED"/>
    <property type="match status" value="1"/>
</dbReference>
<feature type="transmembrane region" description="Helical" evidence="10">
    <location>
        <begin position="6"/>
        <end position="27"/>
    </location>
</feature>
<keyword evidence="2 10" id="KW-0444">Lipid biosynthesis</keyword>
<dbReference type="EMBL" id="CP009043">
    <property type="protein sequence ID" value="AII14125.1"/>
    <property type="molecule type" value="Genomic_DNA"/>
</dbReference>
<comment type="pathway">
    <text evidence="10">Lipid metabolism; phospholipid metabolism.</text>
</comment>
<dbReference type="Pfam" id="PF02660">
    <property type="entry name" value="G3P_acyltransf"/>
    <property type="match status" value="1"/>
</dbReference>
<dbReference type="HOGENOM" id="CLU_081254_2_0_7"/>
<keyword evidence="5 10" id="KW-1133">Transmembrane helix</keyword>
<evidence type="ECO:0000256" key="10">
    <source>
        <dbReference type="HAMAP-Rule" id="MF_01043"/>
    </source>
</evidence>
<feature type="transmembrane region" description="Helical" evidence="10">
    <location>
        <begin position="172"/>
        <end position="190"/>
    </location>
</feature>
<dbReference type="AlphaFoldDB" id="A0A076F778"/>
<dbReference type="GO" id="GO:0005886">
    <property type="term" value="C:plasma membrane"/>
    <property type="evidence" value="ECO:0007669"/>
    <property type="project" value="UniProtKB-SubCell"/>
</dbReference>
<organism evidence="11 12">
    <name type="scientific">Campylobacter iguaniorum</name>
    <dbReference type="NCBI Taxonomy" id="1244531"/>
    <lineage>
        <taxon>Bacteria</taxon>
        <taxon>Pseudomonadati</taxon>
        <taxon>Campylobacterota</taxon>
        <taxon>Epsilonproteobacteria</taxon>
        <taxon>Campylobacterales</taxon>
        <taxon>Campylobacteraceae</taxon>
        <taxon>Campylobacter</taxon>
    </lineage>
</organism>
<dbReference type="Proteomes" id="UP000028486">
    <property type="component" value="Chromosome"/>
</dbReference>
<proteinExistence type="inferred from homology"/>
<dbReference type="RefSeq" id="WP_038452841.1">
    <property type="nucleotide sequence ID" value="NZ_CP009043.1"/>
</dbReference>
<evidence type="ECO:0000313" key="11">
    <source>
        <dbReference type="EMBL" id="AII14125.1"/>
    </source>
</evidence>
<dbReference type="PATRIC" id="fig|1244531.5.peg.263"/>
<keyword evidence="7 10" id="KW-0472">Membrane</keyword>
<comment type="catalytic activity">
    <reaction evidence="10">
        <text>an acyl phosphate + sn-glycerol 3-phosphate = a 1-acyl-sn-glycero-3-phosphate + phosphate</text>
        <dbReference type="Rhea" id="RHEA:34075"/>
        <dbReference type="ChEBI" id="CHEBI:43474"/>
        <dbReference type="ChEBI" id="CHEBI:57597"/>
        <dbReference type="ChEBI" id="CHEBI:57970"/>
        <dbReference type="ChEBI" id="CHEBI:59918"/>
        <dbReference type="EC" id="2.3.1.275"/>
    </reaction>
</comment>
<evidence type="ECO:0000256" key="5">
    <source>
        <dbReference type="ARBA" id="ARBA00022989"/>
    </source>
</evidence>
<comment type="function">
    <text evidence="10">Catalyzes the transfer of an acyl group from acyl-phosphate (acyl-PO(4)) to glycerol-3-phosphate (G3P) to form lysophosphatidic acid (LPA). This enzyme utilizes acyl-phosphate as fatty acyl donor, but not acyl-CoA or acyl-ACP.</text>
</comment>
<sequence length="205" mass="22230">MNENIIAYAVAYLIGAIPFGLILAMVFGKTNIAKEGSHSIGATNVLRVMKESNPKLAKRLAVLTVVCDALKGLVPMIIAKAFFDLSDQTIWTMAVLAVLGHCFSPYLKFEGGKGIATGAGVLAYFLPIELICALVVWFIVGKVLKISSLASLLALLTLIVASFVFHYDMPVINTHAPIFIIAFVVVYKHLPNIKRLLCGAERRVI</sequence>
<comment type="similarity">
    <text evidence="10">Belongs to the PlsY family.</text>
</comment>
<dbReference type="SMART" id="SM01207">
    <property type="entry name" value="G3P_acyltransf"/>
    <property type="match status" value="1"/>
</dbReference>
<keyword evidence="6 10" id="KW-0443">Lipid metabolism</keyword>
<keyword evidence="1 10" id="KW-1003">Cell membrane</keyword>
<evidence type="ECO:0000256" key="6">
    <source>
        <dbReference type="ARBA" id="ARBA00023098"/>
    </source>
</evidence>
<dbReference type="OrthoDB" id="9777124at2"/>
<dbReference type="UniPathway" id="UPA00085"/>
<comment type="subunit">
    <text evidence="10">Probably interacts with PlsX.</text>
</comment>
<reference evidence="12" key="1">
    <citation type="journal article" date="2014" name="Genome Announc.">
        <title>Complete Genome Sequence of Campylobacter iguaniorum Strain 1485ET, Isolated from a Bearded Dragon (Pogona vitticeps).</title>
        <authorList>
            <person name="Gilbert M.J."/>
            <person name="Miller W.G."/>
            <person name="Yee E."/>
            <person name="Kik M."/>
            <person name="Wagenaar J.A."/>
            <person name="Duim B."/>
        </authorList>
    </citation>
    <scope>NUCLEOTIDE SEQUENCE [LARGE SCALE GENOMIC DNA]</scope>
    <source>
        <strain evidence="12">1485E</strain>
    </source>
</reference>
<evidence type="ECO:0000256" key="3">
    <source>
        <dbReference type="ARBA" id="ARBA00022679"/>
    </source>
</evidence>
<evidence type="ECO:0000256" key="8">
    <source>
        <dbReference type="ARBA" id="ARBA00023209"/>
    </source>
</evidence>
<feature type="transmembrane region" description="Helical" evidence="10">
    <location>
        <begin position="146"/>
        <end position="165"/>
    </location>
</feature>
<gene>
    <name evidence="10 11" type="primary">plsY</name>
    <name evidence="11" type="ORF">CIG1485E_0254</name>
</gene>
<dbReference type="GO" id="GO:0008654">
    <property type="term" value="P:phospholipid biosynthetic process"/>
    <property type="evidence" value="ECO:0007669"/>
    <property type="project" value="UniProtKB-UniRule"/>
</dbReference>
<dbReference type="KEGG" id="caj:CIG1485E_0254"/>
<dbReference type="PANTHER" id="PTHR30309">
    <property type="entry name" value="INNER MEMBRANE PROTEIN YGIH"/>
    <property type="match status" value="1"/>
</dbReference>
<keyword evidence="11" id="KW-0012">Acyltransferase</keyword>
<dbReference type="InterPro" id="IPR003811">
    <property type="entry name" value="G3P_acylTferase_PlsY"/>
</dbReference>
<keyword evidence="4 10" id="KW-0812">Transmembrane</keyword>